<dbReference type="InterPro" id="IPR013098">
    <property type="entry name" value="Ig_I-set"/>
</dbReference>
<dbReference type="FunFam" id="2.60.40.10:FF:000032">
    <property type="entry name" value="palladin isoform X1"/>
    <property type="match status" value="1"/>
</dbReference>
<dbReference type="PANTHER" id="PTHR35971">
    <property type="entry name" value="SI:DKEY-31G6.6"/>
    <property type="match status" value="1"/>
</dbReference>
<dbReference type="EMBL" id="FN654313">
    <property type="protein sequence ID" value="CBY31694.1"/>
    <property type="molecule type" value="Genomic_DNA"/>
</dbReference>
<dbReference type="InterPro" id="IPR036179">
    <property type="entry name" value="Ig-like_dom_sf"/>
</dbReference>
<dbReference type="InterPro" id="IPR003599">
    <property type="entry name" value="Ig_sub"/>
</dbReference>
<name>E4Y7U4_OIKDI</name>
<evidence type="ECO:0000256" key="2">
    <source>
        <dbReference type="ARBA" id="ARBA00022490"/>
    </source>
</evidence>
<evidence type="ECO:0000256" key="3">
    <source>
        <dbReference type="ARBA" id="ARBA00022553"/>
    </source>
</evidence>
<organism evidence="7">
    <name type="scientific">Oikopleura dioica</name>
    <name type="common">Tunicate</name>
    <dbReference type="NCBI Taxonomy" id="34765"/>
    <lineage>
        <taxon>Eukaryota</taxon>
        <taxon>Metazoa</taxon>
        <taxon>Chordata</taxon>
        <taxon>Tunicata</taxon>
        <taxon>Appendicularia</taxon>
        <taxon>Copelata</taxon>
        <taxon>Oikopleuridae</taxon>
        <taxon>Oikopleura</taxon>
    </lineage>
</organism>
<dbReference type="CDD" id="cd00096">
    <property type="entry name" value="Ig"/>
    <property type="match status" value="1"/>
</dbReference>
<dbReference type="SUPFAM" id="SSF48726">
    <property type="entry name" value="Immunoglobulin"/>
    <property type="match status" value="9"/>
</dbReference>
<dbReference type="Gene3D" id="2.60.40.10">
    <property type="entry name" value="Immunoglobulins"/>
    <property type="match status" value="10"/>
</dbReference>
<evidence type="ECO:0000313" key="7">
    <source>
        <dbReference type="EMBL" id="CBY31694.1"/>
    </source>
</evidence>
<dbReference type="AlphaFoldDB" id="E4Y7U4"/>
<evidence type="ECO:0000256" key="4">
    <source>
        <dbReference type="ARBA" id="ARBA00023157"/>
    </source>
</evidence>
<dbReference type="Pfam" id="PF07679">
    <property type="entry name" value="I-set"/>
    <property type="match status" value="5"/>
</dbReference>
<dbReference type="PANTHER" id="PTHR35971:SF5">
    <property type="entry name" value="OBSCURIN LIKE CYTOSKELETAL ADAPTOR 1"/>
    <property type="match status" value="1"/>
</dbReference>
<dbReference type="InterPro" id="IPR003598">
    <property type="entry name" value="Ig_sub2"/>
</dbReference>
<dbReference type="CDD" id="cd00063">
    <property type="entry name" value="FN3"/>
    <property type="match status" value="1"/>
</dbReference>
<dbReference type="InterPro" id="IPR013783">
    <property type="entry name" value="Ig-like_fold"/>
</dbReference>
<dbReference type="Proteomes" id="UP000011014">
    <property type="component" value="Unassembled WGS sequence"/>
</dbReference>
<proteinExistence type="predicted"/>
<feature type="domain" description="Ig-like" evidence="6">
    <location>
        <begin position="214"/>
        <end position="301"/>
    </location>
</feature>
<feature type="domain" description="Ig-like" evidence="6">
    <location>
        <begin position="8"/>
        <end position="99"/>
    </location>
</feature>
<dbReference type="InterPro" id="IPR003961">
    <property type="entry name" value="FN3_dom"/>
</dbReference>
<dbReference type="InterPro" id="IPR007110">
    <property type="entry name" value="Ig-like_dom"/>
</dbReference>
<accession>E4Y7U4</accession>
<dbReference type="InterPro" id="IPR052385">
    <property type="entry name" value="Obscurin/Obscurin-like_Reg"/>
</dbReference>
<feature type="domain" description="Ig-like" evidence="6">
    <location>
        <begin position="963"/>
        <end position="1049"/>
    </location>
</feature>
<keyword evidence="2" id="KW-0963">Cytoplasm</keyword>
<dbReference type="SMART" id="SM00408">
    <property type="entry name" value="IGc2"/>
    <property type="match status" value="6"/>
</dbReference>
<dbReference type="SMART" id="SM00409">
    <property type="entry name" value="IG"/>
    <property type="match status" value="8"/>
</dbReference>
<keyword evidence="4" id="KW-1015">Disulfide bond</keyword>
<reference evidence="7" key="1">
    <citation type="journal article" date="2010" name="Science">
        <title>Plasticity of animal genome architecture unmasked by rapid evolution of a pelagic tunicate.</title>
        <authorList>
            <person name="Denoeud F."/>
            <person name="Henriet S."/>
            <person name="Mungpakdee S."/>
            <person name="Aury J.M."/>
            <person name="Da Silva C."/>
            <person name="Brinkmann H."/>
            <person name="Mikhaleva J."/>
            <person name="Olsen L.C."/>
            <person name="Jubin C."/>
            <person name="Canestro C."/>
            <person name="Bouquet J.M."/>
            <person name="Danks G."/>
            <person name="Poulain J."/>
            <person name="Campsteijn C."/>
            <person name="Adamski M."/>
            <person name="Cross I."/>
            <person name="Yadetie F."/>
            <person name="Muffato M."/>
            <person name="Louis A."/>
            <person name="Butcher S."/>
            <person name="Tsagkogeorga G."/>
            <person name="Konrad A."/>
            <person name="Singh S."/>
            <person name="Jensen M.F."/>
            <person name="Cong E.H."/>
            <person name="Eikeseth-Otteraa H."/>
            <person name="Noel B."/>
            <person name="Anthouard V."/>
            <person name="Porcel B.M."/>
            <person name="Kachouri-Lafond R."/>
            <person name="Nishino A."/>
            <person name="Ugolini M."/>
            <person name="Chourrout P."/>
            <person name="Nishida H."/>
            <person name="Aasland R."/>
            <person name="Huzurbazar S."/>
            <person name="Westhof E."/>
            <person name="Delsuc F."/>
            <person name="Lehrach H."/>
            <person name="Reinhardt R."/>
            <person name="Weissenbach J."/>
            <person name="Roy S.W."/>
            <person name="Artiguenave F."/>
            <person name="Postlethwait J.H."/>
            <person name="Manak J.R."/>
            <person name="Thompson E.M."/>
            <person name="Jaillon O."/>
            <person name="Du Pasquier L."/>
            <person name="Boudinot P."/>
            <person name="Liberles D.A."/>
            <person name="Volff J.N."/>
            <person name="Philippe H."/>
            <person name="Lenhard B."/>
            <person name="Roest Crollius H."/>
            <person name="Wincker P."/>
            <person name="Chourrout D."/>
        </authorList>
    </citation>
    <scope>NUCLEOTIDE SEQUENCE [LARGE SCALE GENOMIC DNA]</scope>
</reference>
<feature type="domain" description="Ig-like" evidence="6">
    <location>
        <begin position="113"/>
        <end position="203"/>
    </location>
</feature>
<dbReference type="FunFam" id="2.60.40.10:FF:000425">
    <property type="entry name" value="Myosin light chain kinase"/>
    <property type="match status" value="2"/>
</dbReference>
<evidence type="ECO:0000256" key="1">
    <source>
        <dbReference type="ARBA" id="ARBA00004496"/>
    </source>
</evidence>
<sequence>METSMGAPTFLSRPEPHNIPEGDTIVLSCTADGMPMPSMRWLKDGKELNSHDRFEISPAKGPTHWITVKNVRPEDSGKYSCIAENSKGTAWCAVNVKISPEGSDIPQQIMSAPMFTAKPKSCRVAATTDCLLRCAVRGVPQPRLTWYKNGASIEGHSGKYLADSKGHGIHTLKILDVDRQDAGAYSVIAESAAGEASCSCTVEPVVSFGNPNEPQKIAKKSVCVTAGKTARLTLEVNGSPLPEVTWYKNGKKIYQGKRFAIIEQGNNFSLKILRICKEDEGIYECCAINKAGIGRAVVDLTVKEQEVFRPVKSSRLVVVDEGKDAFLAVDVVDAKFEVIWSKDGKDMEQDGRFKLMKAGNKRILKLWRVRAAGREVVVELRVNAINQILVAPVNSKWVCAGDDLVLDAELAPSADKISWFLNDKALSADPRVDVTPTSEHGLRLTIKGMAGEDAGILKLQAGSGSSETHITVVEAPVGLRLRKEKEKELEARWNLLPENRSLGFYEVQLGSTSGKSSIKVDWDSSRVTKTESNRNMFKDLSPGFYTFRVRAITAAAVADKPEKGTTISVNHIPGPWAILPEPVLLEAGAFLTRGLVDTSIMEGETCRLSIECGGTVRGASWYLNGAKVSNDYVSIEGETHQLVLRDLKEPGLAHVAWKCGDLETECMLNVTGKPPRLVRGLQSQQVLPGTDVVFSARLSKAGNLKAIWCINALEIPESNTRIIPEQRDELYILTIKNCSRAENGEIHFELPLEEGNSIFSKATLEVEKPKPAIDQPLAAKTVVDEDEDAKFYFFCDPSKLHLVKWYHNDKLIKSSTKYKIETTESTGEAVLTLVGCSMNDAGKVEARLDAEITSSEFTVNQGPAKFTCSNVQKMSTQCGQSVDLKVTVSRSDAVVKWTRDGEELTDPRISTSEDGCDKILKITQVRHPGDSGIYKCEVVDKRKNDAVTIDLEVQKAFETFLTPLQAAYECVEGDVLVMECEVSAEDAMVQWMKDGVMISKASKLSTESAGLLRRLKIKDADQLDAAQYTCETLHDKTTTRVAVNEPVITVLEKMESQSCVEGGTVSFELLLSHSFRKGFKG</sequence>
<keyword evidence="3" id="KW-0597">Phosphoprotein</keyword>
<dbReference type="PROSITE" id="PS50835">
    <property type="entry name" value="IG_LIKE"/>
    <property type="match status" value="5"/>
</dbReference>
<dbReference type="GO" id="GO:0005737">
    <property type="term" value="C:cytoplasm"/>
    <property type="evidence" value="ECO:0007669"/>
    <property type="project" value="UniProtKB-SubCell"/>
</dbReference>
<keyword evidence="5" id="KW-0393">Immunoglobulin domain</keyword>
<gene>
    <name evidence="7" type="ORF">GSOID_T00025611001</name>
</gene>
<evidence type="ECO:0000256" key="5">
    <source>
        <dbReference type="ARBA" id="ARBA00023319"/>
    </source>
</evidence>
<evidence type="ECO:0000259" key="6">
    <source>
        <dbReference type="PROSITE" id="PS50835"/>
    </source>
</evidence>
<comment type="subcellular location">
    <subcellularLocation>
        <location evidence="1">Cytoplasm</location>
    </subcellularLocation>
</comment>
<feature type="domain" description="Ig-like" evidence="6">
    <location>
        <begin position="863"/>
        <end position="954"/>
    </location>
</feature>
<protein>
    <recommendedName>
        <fullName evidence="6">Ig-like domain-containing protein</fullName>
    </recommendedName>
</protein>